<dbReference type="RefSeq" id="WP_248814561.1">
    <property type="nucleotide sequence ID" value="NZ_JALKFT010000011.1"/>
</dbReference>
<keyword evidence="2" id="KW-1185">Reference proteome</keyword>
<dbReference type="Gene3D" id="3.40.50.150">
    <property type="entry name" value="Vaccinia Virus protein VP39"/>
    <property type="match status" value="1"/>
</dbReference>
<reference evidence="1 2" key="1">
    <citation type="submission" date="2022-04" db="EMBL/GenBank/DDBJ databases">
        <title>Genome diversity in the genus Frankia.</title>
        <authorList>
            <person name="Carlos-Shanley C."/>
            <person name="Hahn D."/>
        </authorList>
    </citation>
    <scope>NUCLEOTIDE SEQUENCE [LARGE SCALE GENOMIC DNA]</scope>
    <source>
        <strain evidence="1 2">Ag45/Mut15</strain>
    </source>
</reference>
<evidence type="ECO:0000313" key="2">
    <source>
        <dbReference type="Proteomes" id="UP001201873"/>
    </source>
</evidence>
<dbReference type="EMBL" id="JALKFT010000011">
    <property type="protein sequence ID" value="MCK9876766.1"/>
    <property type="molecule type" value="Genomic_DNA"/>
</dbReference>
<dbReference type="CDD" id="cd02440">
    <property type="entry name" value="AdoMet_MTases"/>
    <property type="match status" value="1"/>
</dbReference>
<accession>A0ABT0JYZ3</accession>
<dbReference type="Pfam" id="PF13489">
    <property type="entry name" value="Methyltransf_23"/>
    <property type="match status" value="1"/>
</dbReference>
<dbReference type="SUPFAM" id="SSF53335">
    <property type="entry name" value="S-adenosyl-L-methionine-dependent methyltransferases"/>
    <property type="match status" value="1"/>
</dbReference>
<dbReference type="InterPro" id="IPR029063">
    <property type="entry name" value="SAM-dependent_MTases_sf"/>
</dbReference>
<organism evidence="1 2">
    <name type="scientific">Frankia umida</name>
    <dbReference type="NCBI Taxonomy" id="573489"/>
    <lineage>
        <taxon>Bacteria</taxon>
        <taxon>Bacillati</taxon>
        <taxon>Actinomycetota</taxon>
        <taxon>Actinomycetes</taxon>
        <taxon>Frankiales</taxon>
        <taxon>Frankiaceae</taxon>
        <taxon>Frankia</taxon>
    </lineage>
</organism>
<dbReference type="GO" id="GO:0008168">
    <property type="term" value="F:methyltransferase activity"/>
    <property type="evidence" value="ECO:0007669"/>
    <property type="project" value="UniProtKB-KW"/>
</dbReference>
<dbReference type="Proteomes" id="UP001201873">
    <property type="component" value="Unassembled WGS sequence"/>
</dbReference>
<sequence length="235" mass="26668">MQRAFDSARTHISYTSNWLVDYEFDLDRVDSRLKAAEAARVRAVLTAAGRWGEVGRYLDVGTCTGRYLLLMRDAVRPDGELVGIDEDLDCVRFTEAALDRHCPQETRIRVECSDFLTVPTDTGPFDTITCMLGTLSHFGWNRALDHDDALQDALVLMRSLLADDGLLILGTWSQLARDRHAMLAIYQDSDRHQLARWTPPIEELHTRLREAGLEVVRFERPEARLDLTVARPVTA</sequence>
<comment type="caution">
    <text evidence="1">The sequence shown here is derived from an EMBL/GenBank/DDBJ whole genome shotgun (WGS) entry which is preliminary data.</text>
</comment>
<name>A0ABT0JYZ3_9ACTN</name>
<keyword evidence="1" id="KW-0808">Transferase</keyword>
<gene>
    <name evidence="1" type="ORF">MXD59_13420</name>
</gene>
<protein>
    <submittedName>
        <fullName evidence="1">Class I SAM-dependent methyltransferase</fullName>
    </submittedName>
</protein>
<evidence type="ECO:0000313" key="1">
    <source>
        <dbReference type="EMBL" id="MCK9876766.1"/>
    </source>
</evidence>
<dbReference type="GO" id="GO:0032259">
    <property type="term" value="P:methylation"/>
    <property type="evidence" value="ECO:0007669"/>
    <property type="project" value="UniProtKB-KW"/>
</dbReference>
<proteinExistence type="predicted"/>
<keyword evidence="1" id="KW-0489">Methyltransferase</keyword>